<dbReference type="Pfam" id="PF03861">
    <property type="entry name" value="ANTAR"/>
    <property type="match status" value="1"/>
</dbReference>
<dbReference type="InterPro" id="IPR005561">
    <property type="entry name" value="ANTAR"/>
</dbReference>
<evidence type="ECO:0000313" key="2">
    <source>
        <dbReference type="EMBL" id="OBK25155.1"/>
    </source>
</evidence>
<dbReference type="AlphaFoldDB" id="A0A1A3NUR4"/>
<comment type="caution">
    <text evidence="2">The sequence shown here is derived from an EMBL/GenBank/DDBJ whole genome shotgun (WGS) entry which is preliminary data.</text>
</comment>
<accession>A0A1A3NUR4</accession>
<name>A0A1A3NUR4_MYCAS</name>
<dbReference type="GO" id="GO:0003723">
    <property type="term" value="F:RNA binding"/>
    <property type="evidence" value="ECO:0007669"/>
    <property type="project" value="InterPro"/>
</dbReference>
<proteinExistence type="predicted"/>
<feature type="non-terminal residue" evidence="2">
    <location>
        <position position="110"/>
    </location>
</feature>
<organism evidence="2 3">
    <name type="scientific">Mycobacterium asiaticum</name>
    <dbReference type="NCBI Taxonomy" id="1790"/>
    <lineage>
        <taxon>Bacteria</taxon>
        <taxon>Bacillati</taxon>
        <taxon>Actinomycetota</taxon>
        <taxon>Actinomycetes</taxon>
        <taxon>Mycobacteriales</taxon>
        <taxon>Mycobacteriaceae</taxon>
        <taxon>Mycobacterium</taxon>
    </lineage>
</organism>
<evidence type="ECO:0000313" key="3">
    <source>
        <dbReference type="Proteomes" id="UP000093819"/>
    </source>
</evidence>
<dbReference type="Proteomes" id="UP000093819">
    <property type="component" value="Unassembled WGS sequence"/>
</dbReference>
<dbReference type="Gene3D" id="1.10.10.10">
    <property type="entry name" value="Winged helix-like DNA-binding domain superfamily/Winged helix DNA-binding domain"/>
    <property type="match status" value="1"/>
</dbReference>
<feature type="domain" description="ANTAR" evidence="1">
    <location>
        <begin position="4"/>
        <end position="60"/>
    </location>
</feature>
<protein>
    <recommendedName>
        <fullName evidence="1">ANTAR domain-containing protein</fullName>
    </recommendedName>
</protein>
<dbReference type="EMBL" id="LZLR01000050">
    <property type="protein sequence ID" value="OBK25155.1"/>
    <property type="molecule type" value="Genomic_DNA"/>
</dbReference>
<dbReference type="SMART" id="SM01012">
    <property type="entry name" value="ANTAR"/>
    <property type="match status" value="1"/>
</dbReference>
<sequence length="110" mass="11895">MGDQNEAFNPAQMATTRLIDTAVGILVGWRQCSTQAAFRELLAASERQQVPLFAMAGALVNLASRGTDPHEANRAAEREWGDQLSPAGGTHPGILHLYLHTMEMSPTPEP</sequence>
<reference evidence="2 3" key="1">
    <citation type="submission" date="2016-06" db="EMBL/GenBank/DDBJ databases">
        <authorList>
            <person name="Kjaerup R.B."/>
            <person name="Dalgaard T.S."/>
            <person name="Juul-Madsen H.R."/>
        </authorList>
    </citation>
    <scope>NUCLEOTIDE SEQUENCE [LARGE SCALE GENOMIC DNA]</scope>
    <source>
        <strain evidence="2 3">1245335.1</strain>
    </source>
</reference>
<dbReference type="InterPro" id="IPR036388">
    <property type="entry name" value="WH-like_DNA-bd_sf"/>
</dbReference>
<gene>
    <name evidence="2" type="ORF">A5635_16160</name>
</gene>
<evidence type="ECO:0000259" key="1">
    <source>
        <dbReference type="SMART" id="SM01012"/>
    </source>
</evidence>